<evidence type="ECO:0000313" key="2">
    <source>
        <dbReference type="EMBL" id="OHB13132.1"/>
    </source>
</evidence>
<dbReference type="AlphaFoldDB" id="A0A1G2UV55"/>
<evidence type="ECO:0000313" key="3">
    <source>
        <dbReference type="Proteomes" id="UP000176558"/>
    </source>
</evidence>
<dbReference type="EMBL" id="MHWT01000003">
    <property type="protein sequence ID" value="OHB13132.1"/>
    <property type="molecule type" value="Genomic_DNA"/>
</dbReference>
<dbReference type="Pfam" id="PF12647">
    <property type="entry name" value="RNHCP"/>
    <property type="match status" value="1"/>
</dbReference>
<protein>
    <recommendedName>
        <fullName evidence="1">RNHCP domain-containing protein</fullName>
    </recommendedName>
</protein>
<organism evidence="2 3">
    <name type="scientific">Candidatus Zambryskibacteria bacterium RIFCSPLOWO2_12_FULL_39_23</name>
    <dbReference type="NCBI Taxonomy" id="1802776"/>
    <lineage>
        <taxon>Bacteria</taxon>
        <taxon>Candidatus Zambryskiibacteriota</taxon>
    </lineage>
</organism>
<evidence type="ECO:0000259" key="1">
    <source>
        <dbReference type="Pfam" id="PF12647"/>
    </source>
</evidence>
<feature type="domain" description="RNHCP" evidence="1">
    <location>
        <begin position="8"/>
        <end position="88"/>
    </location>
</feature>
<sequence length="100" mass="11314">MSFIKTTENFICEKCGVEVEGNGYTNHCPECLWSKHVDVLPGDRAELCGGMMEPVRVEKKGKEYTIIHKCTKCGVEKPNKAKKEDNFDLIIQISAENYSK</sequence>
<proteinExistence type="predicted"/>
<reference evidence="2 3" key="1">
    <citation type="journal article" date="2016" name="Nat. Commun.">
        <title>Thousands of microbial genomes shed light on interconnected biogeochemical processes in an aquifer system.</title>
        <authorList>
            <person name="Anantharaman K."/>
            <person name="Brown C.T."/>
            <person name="Hug L.A."/>
            <person name="Sharon I."/>
            <person name="Castelle C.J."/>
            <person name="Probst A.J."/>
            <person name="Thomas B.C."/>
            <person name="Singh A."/>
            <person name="Wilkins M.J."/>
            <person name="Karaoz U."/>
            <person name="Brodie E.L."/>
            <person name="Williams K.H."/>
            <person name="Hubbard S.S."/>
            <person name="Banfield J.F."/>
        </authorList>
    </citation>
    <scope>NUCLEOTIDE SEQUENCE [LARGE SCALE GENOMIC DNA]</scope>
</reference>
<name>A0A1G2UV55_9BACT</name>
<gene>
    <name evidence="2" type="ORF">A3G99_00175</name>
</gene>
<dbReference type="Proteomes" id="UP000176558">
    <property type="component" value="Unassembled WGS sequence"/>
</dbReference>
<dbReference type="SUPFAM" id="SSF57802">
    <property type="entry name" value="Rubredoxin-like"/>
    <property type="match status" value="1"/>
</dbReference>
<accession>A0A1G2UV55</accession>
<dbReference type="InterPro" id="IPR024439">
    <property type="entry name" value="RNHCP"/>
</dbReference>
<comment type="caution">
    <text evidence="2">The sequence shown here is derived from an EMBL/GenBank/DDBJ whole genome shotgun (WGS) entry which is preliminary data.</text>
</comment>